<organism evidence="1 2">
    <name type="scientific">Cohnella yongneupensis</name>
    <dbReference type="NCBI Taxonomy" id="425006"/>
    <lineage>
        <taxon>Bacteria</taxon>
        <taxon>Bacillati</taxon>
        <taxon>Bacillota</taxon>
        <taxon>Bacilli</taxon>
        <taxon>Bacillales</taxon>
        <taxon>Paenibacillaceae</taxon>
        <taxon>Cohnella</taxon>
    </lineage>
</organism>
<evidence type="ECO:0000313" key="1">
    <source>
        <dbReference type="EMBL" id="MFC5529135.1"/>
    </source>
</evidence>
<evidence type="ECO:0000313" key="2">
    <source>
        <dbReference type="Proteomes" id="UP001596108"/>
    </source>
</evidence>
<keyword evidence="2" id="KW-1185">Reference proteome</keyword>
<reference evidence="2" key="1">
    <citation type="journal article" date="2019" name="Int. J. Syst. Evol. Microbiol.">
        <title>The Global Catalogue of Microorganisms (GCM) 10K type strain sequencing project: providing services to taxonomists for standard genome sequencing and annotation.</title>
        <authorList>
            <consortium name="The Broad Institute Genomics Platform"/>
            <consortium name="The Broad Institute Genome Sequencing Center for Infectious Disease"/>
            <person name="Wu L."/>
            <person name="Ma J."/>
        </authorList>
    </citation>
    <scope>NUCLEOTIDE SEQUENCE [LARGE SCALE GENOMIC DNA]</scope>
    <source>
        <strain evidence="2">CGMCC 1.18578</strain>
    </source>
</reference>
<sequence length="114" mass="13628">MQAEERTWLDSQFAFNERLGIRVPRLMEDWDSLELGRQMAILAQWEHIRGNIPDHVKRFEEQIKIKQSMLYEEEDFAASCVLNSDIAELASRINDLHIWFRTQQDLDRESKRHG</sequence>
<comment type="caution">
    <text evidence="1">The sequence shown here is derived from an EMBL/GenBank/DDBJ whole genome shotgun (WGS) entry which is preliminary data.</text>
</comment>
<gene>
    <name evidence="1" type="ORF">ACFPQ4_06680</name>
</gene>
<dbReference type="EMBL" id="JBHSNC010000021">
    <property type="protein sequence ID" value="MFC5529135.1"/>
    <property type="molecule type" value="Genomic_DNA"/>
</dbReference>
<dbReference type="RefSeq" id="WP_378111007.1">
    <property type="nucleotide sequence ID" value="NZ_JBHSNC010000021.1"/>
</dbReference>
<proteinExistence type="predicted"/>
<dbReference type="Proteomes" id="UP001596108">
    <property type="component" value="Unassembled WGS sequence"/>
</dbReference>
<accession>A0ABW0QYD3</accession>
<name>A0ABW0QYD3_9BACL</name>
<protein>
    <submittedName>
        <fullName evidence="1">Uncharacterized protein</fullName>
    </submittedName>
</protein>